<sequence>MVHLPSSIFHLPSTTTYHLAHPHRIYSSLGIINMTVISGRRPLSSLPFDEAPLHHAHPHPQNRKPNSSQQIRELLRTIHVDLRLRGLPGANTSKVTDLYCPEVRRSMPMRNRHINHLDVVSCWKGLSFRRASEVLLWEDLFRHSLESQVRDTLLHNLAEHLSHRHGA</sequence>
<name>A0A6G1JQW2_9PLEO</name>
<dbReference type="OrthoDB" id="5330058at2759"/>
<evidence type="ECO:0000256" key="1">
    <source>
        <dbReference type="SAM" id="MobiDB-lite"/>
    </source>
</evidence>
<evidence type="ECO:0000313" key="3">
    <source>
        <dbReference type="Proteomes" id="UP000799428"/>
    </source>
</evidence>
<proteinExistence type="predicted"/>
<organism evidence="2 3">
    <name type="scientific">Pleomassaria siparia CBS 279.74</name>
    <dbReference type="NCBI Taxonomy" id="1314801"/>
    <lineage>
        <taxon>Eukaryota</taxon>
        <taxon>Fungi</taxon>
        <taxon>Dikarya</taxon>
        <taxon>Ascomycota</taxon>
        <taxon>Pezizomycotina</taxon>
        <taxon>Dothideomycetes</taxon>
        <taxon>Pleosporomycetidae</taxon>
        <taxon>Pleosporales</taxon>
        <taxon>Pleomassariaceae</taxon>
        <taxon>Pleomassaria</taxon>
    </lineage>
</organism>
<gene>
    <name evidence="2" type="ORF">K504DRAFT_186567</name>
</gene>
<dbReference type="AlphaFoldDB" id="A0A6G1JQW2"/>
<dbReference type="Proteomes" id="UP000799428">
    <property type="component" value="Unassembled WGS sequence"/>
</dbReference>
<keyword evidence="3" id="KW-1185">Reference proteome</keyword>
<dbReference type="EMBL" id="MU005790">
    <property type="protein sequence ID" value="KAF2703009.1"/>
    <property type="molecule type" value="Genomic_DNA"/>
</dbReference>
<evidence type="ECO:0000313" key="2">
    <source>
        <dbReference type="EMBL" id="KAF2703009.1"/>
    </source>
</evidence>
<accession>A0A6G1JQW2</accession>
<protein>
    <submittedName>
        <fullName evidence="2">Uncharacterized protein</fullName>
    </submittedName>
</protein>
<reference evidence="2" key="1">
    <citation type="journal article" date="2020" name="Stud. Mycol.">
        <title>101 Dothideomycetes genomes: a test case for predicting lifestyles and emergence of pathogens.</title>
        <authorList>
            <person name="Haridas S."/>
            <person name="Albert R."/>
            <person name="Binder M."/>
            <person name="Bloem J."/>
            <person name="Labutti K."/>
            <person name="Salamov A."/>
            <person name="Andreopoulos B."/>
            <person name="Baker S."/>
            <person name="Barry K."/>
            <person name="Bills G."/>
            <person name="Bluhm B."/>
            <person name="Cannon C."/>
            <person name="Castanera R."/>
            <person name="Culley D."/>
            <person name="Daum C."/>
            <person name="Ezra D."/>
            <person name="Gonzalez J."/>
            <person name="Henrissat B."/>
            <person name="Kuo A."/>
            <person name="Liang C."/>
            <person name="Lipzen A."/>
            <person name="Lutzoni F."/>
            <person name="Magnuson J."/>
            <person name="Mondo S."/>
            <person name="Nolan M."/>
            <person name="Ohm R."/>
            <person name="Pangilinan J."/>
            <person name="Park H.-J."/>
            <person name="Ramirez L."/>
            <person name="Alfaro M."/>
            <person name="Sun H."/>
            <person name="Tritt A."/>
            <person name="Yoshinaga Y."/>
            <person name="Zwiers L.-H."/>
            <person name="Turgeon B."/>
            <person name="Goodwin S."/>
            <person name="Spatafora J."/>
            <person name="Crous P."/>
            <person name="Grigoriev I."/>
        </authorList>
    </citation>
    <scope>NUCLEOTIDE SEQUENCE</scope>
    <source>
        <strain evidence="2">CBS 279.74</strain>
    </source>
</reference>
<feature type="region of interest" description="Disordered" evidence="1">
    <location>
        <begin position="48"/>
        <end position="69"/>
    </location>
</feature>